<feature type="repeat" description="TPR" evidence="3">
    <location>
        <begin position="112"/>
        <end position="145"/>
    </location>
</feature>
<dbReference type="AlphaFoldDB" id="A0A3A4R473"/>
<accession>A0A3A4R473</accession>
<evidence type="ECO:0000313" key="4">
    <source>
        <dbReference type="EMBL" id="RJP56301.1"/>
    </source>
</evidence>
<name>A0A3A4R473_9BACT</name>
<evidence type="ECO:0000256" key="3">
    <source>
        <dbReference type="PROSITE-ProRule" id="PRU00339"/>
    </source>
</evidence>
<proteinExistence type="predicted"/>
<dbReference type="PANTHER" id="PTHR45586:SF1">
    <property type="entry name" value="LIPOPOLYSACCHARIDE ASSEMBLY PROTEIN B"/>
    <property type="match status" value="1"/>
</dbReference>
<feature type="repeat" description="TPR" evidence="3">
    <location>
        <begin position="286"/>
        <end position="319"/>
    </location>
</feature>
<feature type="repeat" description="TPR" evidence="3">
    <location>
        <begin position="381"/>
        <end position="414"/>
    </location>
</feature>
<evidence type="ECO:0000256" key="2">
    <source>
        <dbReference type="ARBA" id="ARBA00022803"/>
    </source>
</evidence>
<comment type="caution">
    <text evidence="4">The sequence shown here is derived from an EMBL/GenBank/DDBJ whole genome shotgun (WGS) entry which is preliminary data.</text>
</comment>
<keyword evidence="1" id="KW-0677">Repeat</keyword>
<dbReference type="PANTHER" id="PTHR45586">
    <property type="entry name" value="TPR REPEAT-CONTAINING PROTEIN PA4667"/>
    <property type="match status" value="1"/>
</dbReference>
<dbReference type="InterPro" id="IPR019734">
    <property type="entry name" value="TPR_rpt"/>
</dbReference>
<sequence length="501" mass="58687">MPTFFFEFISKLYFHLFDEYYSYNYLLALNVLNKSTVMEYSKSSEKTLRLYEKAQEAFKRNNLDYAIKILMTVVEFSPQFIKARHLLRLIEMKKLERSKAVLLKRFIGNMLSIPYYPIAYFYFYRGQYDKALSFYEKILLNDPVNIIVLTTLGNSALELDMVDTAIETFETIRRIIPSHIKNLMKLGIIYKDRTGELEKAKECFTTILQHDKENHAARKAVSDVSALQTIETGSYDDLSSSFLTKVKDLDYTDIAEKKMRAVKSEEDLQILIKDTEEAHRQEPQNSKTIIELASYYLQAKDYQSAIAYYKKALDLTPEDYTIVKMIMNAEMSQFDNTILELAKSVLPSEEKEQQIKELETEKRKVAEYYLEHIVEQKPADKELRYQLGRLYFEMNKIDKAIKEFQLAVQEPRYRLRAHNYLGLCFMAAKMFDLAEVQFTTALKESGKNVMDTFTKEIIYNLAAVYENTGHIGKAVDQYKEIYKVDIGFKDVADKIRQTYHS</sequence>
<protein>
    <submittedName>
        <fullName evidence="4">Tetratricopeptide repeat protein</fullName>
    </submittedName>
</protein>
<dbReference type="Proteomes" id="UP000266426">
    <property type="component" value="Unassembled WGS sequence"/>
</dbReference>
<dbReference type="Pfam" id="PF13181">
    <property type="entry name" value="TPR_8"/>
    <property type="match status" value="1"/>
</dbReference>
<dbReference type="InterPro" id="IPR011990">
    <property type="entry name" value="TPR-like_helical_dom_sf"/>
</dbReference>
<dbReference type="InterPro" id="IPR051012">
    <property type="entry name" value="CellSynth/LPSAsmb/PSIAsmb"/>
</dbReference>
<gene>
    <name evidence="4" type="ORF">C4541_12595</name>
</gene>
<dbReference type="EMBL" id="QZJZ01000097">
    <property type="protein sequence ID" value="RJP56301.1"/>
    <property type="molecule type" value="Genomic_DNA"/>
</dbReference>
<dbReference type="PROSITE" id="PS50005">
    <property type="entry name" value="TPR"/>
    <property type="match status" value="3"/>
</dbReference>
<reference evidence="4 5" key="1">
    <citation type="journal article" date="2017" name="ISME J.">
        <title>Energy and carbon metabolisms in a deep terrestrial subsurface fluid microbial community.</title>
        <authorList>
            <person name="Momper L."/>
            <person name="Jungbluth S.P."/>
            <person name="Lee M.D."/>
            <person name="Amend J.P."/>
        </authorList>
    </citation>
    <scope>NUCLEOTIDE SEQUENCE [LARGE SCALE GENOMIC DNA]</scope>
    <source>
        <strain evidence="4">SURF_26</strain>
    </source>
</reference>
<dbReference type="Pfam" id="PF14559">
    <property type="entry name" value="TPR_19"/>
    <property type="match status" value="1"/>
</dbReference>
<keyword evidence="2 3" id="KW-0802">TPR repeat</keyword>
<organism evidence="4 5">
    <name type="scientific">Candidatus Auribacter fodinae</name>
    <dbReference type="NCBI Taxonomy" id="2093366"/>
    <lineage>
        <taxon>Bacteria</taxon>
        <taxon>Pseudomonadati</taxon>
        <taxon>Candidatus Auribacterota</taxon>
        <taxon>Candidatus Auribacteria</taxon>
        <taxon>Candidatus Auribacterales</taxon>
        <taxon>Candidatus Auribacteraceae</taxon>
        <taxon>Candidatus Auribacter</taxon>
    </lineage>
</organism>
<dbReference type="SUPFAM" id="SSF48452">
    <property type="entry name" value="TPR-like"/>
    <property type="match status" value="2"/>
</dbReference>
<dbReference type="PROSITE" id="PS50293">
    <property type="entry name" value="TPR_REGION"/>
    <property type="match status" value="1"/>
</dbReference>
<evidence type="ECO:0000313" key="5">
    <source>
        <dbReference type="Proteomes" id="UP000266426"/>
    </source>
</evidence>
<dbReference type="Pfam" id="PF07719">
    <property type="entry name" value="TPR_2"/>
    <property type="match status" value="1"/>
</dbReference>
<dbReference type="SMART" id="SM00028">
    <property type="entry name" value="TPR"/>
    <property type="match status" value="8"/>
</dbReference>
<evidence type="ECO:0000256" key="1">
    <source>
        <dbReference type="ARBA" id="ARBA00022737"/>
    </source>
</evidence>
<dbReference type="Gene3D" id="1.25.40.10">
    <property type="entry name" value="Tetratricopeptide repeat domain"/>
    <property type="match status" value="2"/>
</dbReference>
<dbReference type="InterPro" id="IPR013105">
    <property type="entry name" value="TPR_2"/>
</dbReference>